<comment type="function">
    <text evidence="1">Accessory subunit of the mitochondrial membrane respiratory chain NADH dehydrogenase (Complex I), that is believed not to be involved in catalysis. Complex I functions in the transfer of electrons from NADH to the respiratory chain. The immediate electron acceptor for the enzyme is believed to be ubiquinone.</text>
</comment>
<keyword evidence="6 12" id="KW-0812">Transmembrane</keyword>
<keyword evidence="10" id="KW-0496">Mitochondrion</keyword>
<keyword evidence="4" id="KW-0813">Transport</keyword>
<dbReference type="PANTHER" id="PTHR15082:SF2">
    <property type="entry name" value="NADH DEHYDROGENASE [UBIQUINONE] 1 BETA SUBCOMPLEX SUBUNIT 3"/>
    <property type="match status" value="1"/>
</dbReference>
<dbReference type="AlphaFoldDB" id="A0A9P4V600"/>
<keyword evidence="7" id="KW-0999">Mitochondrion inner membrane</keyword>
<evidence type="ECO:0000256" key="6">
    <source>
        <dbReference type="ARBA" id="ARBA00022692"/>
    </source>
</evidence>
<dbReference type="GO" id="GO:0032981">
    <property type="term" value="P:mitochondrial respiratory chain complex I assembly"/>
    <property type="evidence" value="ECO:0007669"/>
    <property type="project" value="TreeGrafter"/>
</dbReference>
<keyword evidence="8" id="KW-0249">Electron transport</keyword>
<sequence>MAPNRKPNLTGFSPRALAAAAGKTQGDPWQRYEAWRYTGPFTRWNRFKSAFPGLGIATVAFAGYLVYEQMFLKDSHAHHEEGGH</sequence>
<evidence type="ECO:0000256" key="8">
    <source>
        <dbReference type="ARBA" id="ARBA00022982"/>
    </source>
</evidence>
<dbReference type="OrthoDB" id="521512at2759"/>
<evidence type="ECO:0000313" key="14">
    <source>
        <dbReference type="Proteomes" id="UP000799444"/>
    </source>
</evidence>
<organism evidence="13 14">
    <name type="scientific">Polyplosphaeria fusca</name>
    <dbReference type="NCBI Taxonomy" id="682080"/>
    <lineage>
        <taxon>Eukaryota</taxon>
        <taxon>Fungi</taxon>
        <taxon>Dikarya</taxon>
        <taxon>Ascomycota</taxon>
        <taxon>Pezizomycotina</taxon>
        <taxon>Dothideomycetes</taxon>
        <taxon>Pleosporomycetidae</taxon>
        <taxon>Pleosporales</taxon>
        <taxon>Tetraplosphaeriaceae</taxon>
        <taxon>Polyplosphaeria</taxon>
    </lineage>
</organism>
<gene>
    <name evidence="13" type="ORF">EJ04DRAFT_510655</name>
</gene>
<keyword evidence="9 12" id="KW-1133">Transmembrane helix</keyword>
<evidence type="ECO:0000313" key="13">
    <source>
        <dbReference type="EMBL" id="KAF2736905.1"/>
    </source>
</evidence>
<comment type="similarity">
    <text evidence="3">Belongs to the complex I NDUFB3 subunit family.</text>
</comment>
<evidence type="ECO:0000256" key="3">
    <source>
        <dbReference type="ARBA" id="ARBA00005667"/>
    </source>
</evidence>
<dbReference type="EMBL" id="ML996120">
    <property type="protein sequence ID" value="KAF2736905.1"/>
    <property type="molecule type" value="Genomic_DNA"/>
</dbReference>
<protein>
    <recommendedName>
        <fullName evidence="15">NADH-ubiquinone oxidoreductase B12 subunit</fullName>
    </recommendedName>
</protein>
<dbReference type="PANTHER" id="PTHR15082">
    <property type="entry name" value="NADH-UBIQUINONE OXIDOREDUCTASE B12 SUBUNIT"/>
    <property type="match status" value="1"/>
</dbReference>
<evidence type="ECO:0000256" key="7">
    <source>
        <dbReference type="ARBA" id="ARBA00022792"/>
    </source>
</evidence>
<evidence type="ECO:0000256" key="9">
    <source>
        <dbReference type="ARBA" id="ARBA00022989"/>
    </source>
</evidence>
<keyword evidence="5" id="KW-0679">Respiratory chain</keyword>
<accession>A0A9P4V600</accession>
<feature type="transmembrane region" description="Helical" evidence="12">
    <location>
        <begin position="50"/>
        <end position="67"/>
    </location>
</feature>
<proteinExistence type="inferred from homology"/>
<keyword evidence="14" id="KW-1185">Reference proteome</keyword>
<evidence type="ECO:0000256" key="11">
    <source>
        <dbReference type="ARBA" id="ARBA00023136"/>
    </source>
</evidence>
<evidence type="ECO:0008006" key="15">
    <source>
        <dbReference type="Google" id="ProtNLM"/>
    </source>
</evidence>
<evidence type="ECO:0000256" key="10">
    <source>
        <dbReference type="ARBA" id="ARBA00023128"/>
    </source>
</evidence>
<dbReference type="Proteomes" id="UP000799444">
    <property type="component" value="Unassembled WGS sequence"/>
</dbReference>
<name>A0A9P4V600_9PLEO</name>
<evidence type="ECO:0000256" key="5">
    <source>
        <dbReference type="ARBA" id="ARBA00022660"/>
    </source>
</evidence>
<evidence type="ECO:0000256" key="2">
    <source>
        <dbReference type="ARBA" id="ARBA00004298"/>
    </source>
</evidence>
<reference evidence="13" key="1">
    <citation type="journal article" date="2020" name="Stud. Mycol.">
        <title>101 Dothideomycetes genomes: a test case for predicting lifestyles and emergence of pathogens.</title>
        <authorList>
            <person name="Haridas S."/>
            <person name="Albert R."/>
            <person name="Binder M."/>
            <person name="Bloem J."/>
            <person name="Labutti K."/>
            <person name="Salamov A."/>
            <person name="Andreopoulos B."/>
            <person name="Baker S."/>
            <person name="Barry K."/>
            <person name="Bills G."/>
            <person name="Bluhm B."/>
            <person name="Cannon C."/>
            <person name="Castanera R."/>
            <person name="Culley D."/>
            <person name="Daum C."/>
            <person name="Ezra D."/>
            <person name="Gonzalez J."/>
            <person name="Henrissat B."/>
            <person name="Kuo A."/>
            <person name="Liang C."/>
            <person name="Lipzen A."/>
            <person name="Lutzoni F."/>
            <person name="Magnuson J."/>
            <person name="Mondo S."/>
            <person name="Nolan M."/>
            <person name="Ohm R."/>
            <person name="Pangilinan J."/>
            <person name="Park H.-J."/>
            <person name="Ramirez L."/>
            <person name="Alfaro M."/>
            <person name="Sun H."/>
            <person name="Tritt A."/>
            <person name="Yoshinaga Y."/>
            <person name="Zwiers L.-H."/>
            <person name="Turgeon B."/>
            <person name="Goodwin S."/>
            <person name="Spatafora J."/>
            <person name="Crous P."/>
            <person name="Grigoriev I."/>
        </authorList>
    </citation>
    <scope>NUCLEOTIDE SEQUENCE</scope>
    <source>
        <strain evidence="13">CBS 125425</strain>
    </source>
</reference>
<comment type="subcellular location">
    <subcellularLocation>
        <location evidence="2">Mitochondrion inner membrane</location>
        <topology evidence="2">Single-pass membrane protein</topology>
        <orientation evidence="2">Matrix side</orientation>
    </subcellularLocation>
</comment>
<dbReference type="InterPro" id="IPR012576">
    <property type="entry name" value="NDUFB3"/>
</dbReference>
<dbReference type="Pfam" id="PF08122">
    <property type="entry name" value="NDUF_B12"/>
    <property type="match status" value="1"/>
</dbReference>
<keyword evidence="11 12" id="KW-0472">Membrane</keyword>
<evidence type="ECO:0000256" key="1">
    <source>
        <dbReference type="ARBA" id="ARBA00003195"/>
    </source>
</evidence>
<evidence type="ECO:0000256" key="4">
    <source>
        <dbReference type="ARBA" id="ARBA00022448"/>
    </source>
</evidence>
<dbReference type="GO" id="GO:0005743">
    <property type="term" value="C:mitochondrial inner membrane"/>
    <property type="evidence" value="ECO:0007669"/>
    <property type="project" value="UniProtKB-SubCell"/>
</dbReference>
<comment type="caution">
    <text evidence="13">The sequence shown here is derived from an EMBL/GenBank/DDBJ whole genome shotgun (WGS) entry which is preliminary data.</text>
</comment>
<evidence type="ECO:0000256" key="12">
    <source>
        <dbReference type="SAM" id="Phobius"/>
    </source>
</evidence>
<dbReference type="GO" id="GO:0022900">
    <property type="term" value="P:electron transport chain"/>
    <property type="evidence" value="ECO:0007669"/>
    <property type="project" value="InterPro"/>
</dbReference>